<dbReference type="GeneTree" id="ENSGT00940000157942"/>
<keyword evidence="3" id="KW-0378">Hydrolase</keyword>
<keyword evidence="1" id="KW-0819">tRNA processing</keyword>
<evidence type="ECO:0000313" key="14">
    <source>
        <dbReference type="Ensembl" id="ENSEBUP00000000898.1"/>
    </source>
</evidence>
<evidence type="ECO:0000256" key="3">
    <source>
        <dbReference type="ARBA" id="ARBA00022801"/>
    </source>
</evidence>
<comment type="function">
    <text evidence="6">Specifically deaminates adenosine-37 to inosine in tRNA-Ala.</text>
</comment>
<dbReference type="GO" id="GO:0008033">
    <property type="term" value="P:tRNA processing"/>
    <property type="evidence" value="ECO:0007669"/>
    <property type="project" value="UniProtKB-KW"/>
</dbReference>
<dbReference type="GO" id="GO:0046872">
    <property type="term" value="F:metal ion binding"/>
    <property type="evidence" value="ECO:0007669"/>
    <property type="project" value="UniProtKB-KW"/>
</dbReference>
<feature type="transmembrane region" description="Helical" evidence="12">
    <location>
        <begin position="89"/>
        <end position="110"/>
    </location>
</feature>
<evidence type="ECO:0000256" key="5">
    <source>
        <dbReference type="ARBA" id="ARBA00037026"/>
    </source>
</evidence>
<evidence type="ECO:0000256" key="7">
    <source>
        <dbReference type="ARBA" id="ARBA00038326"/>
    </source>
</evidence>
<evidence type="ECO:0000256" key="6">
    <source>
        <dbReference type="ARBA" id="ARBA00037784"/>
    </source>
</evidence>
<keyword evidence="12" id="KW-1133">Transmembrane helix</keyword>
<dbReference type="PANTHER" id="PTHR46516">
    <property type="entry name" value="TRNA-SPECIFIC ADENOSINE DEAMINASE 1"/>
    <property type="match status" value="1"/>
</dbReference>
<comment type="catalytic activity">
    <reaction evidence="11">
        <text>adenosine(37) in tRNA(Ala) + H2O + H(+) = inosine(37) in tRNA(Ala) + NH4(+)</text>
        <dbReference type="Rhea" id="RHEA:50968"/>
        <dbReference type="Rhea" id="RHEA-COMP:12855"/>
        <dbReference type="Rhea" id="RHEA-COMP:12856"/>
        <dbReference type="ChEBI" id="CHEBI:15377"/>
        <dbReference type="ChEBI" id="CHEBI:15378"/>
        <dbReference type="ChEBI" id="CHEBI:28938"/>
        <dbReference type="ChEBI" id="CHEBI:74411"/>
        <dbReference type="ChEBI" id="CHEBI:82852"/>
        <dbReference type="EC" id="3.5.4.34"/>
    </reaction>
</comment>
<keyword evidence="4" id="KW-0862">Zinc</keyword>
<dbReference type="PROSITE" id="PS50141">
    <property type="entry name" value="A_DEAMIN_EDITASE"/>
    <property type="match status" value="1"/>
</dbReference>
<feature type="domain" description="A to I editase" evidence="13">
    <location>
        <begin position="46"/>
        <end position="451"/>
    </location>
</feature>
<sequence length="452" mass="49861">GKPRTGREWTLLAAIQLVDPSVALMKSRHSEDGLDAEPLNDCFCAGDVLNDSHAEVIARRGFLRCSNLIIIIFNRLHCYIGKSFVRLNYILQSGFLFFSCQLTCFLFFLGGDASIVPMICGNSDKLQNTDTIDISSYPESHVGGLPIKRKSLSDTAQIDCAKKIRHNETHCVSCTEKCEEHRGSNRGNAGTKQLDKVGNILNVATTSFSHIDVHRTGAKVVSGCDKQDPLSPGAGYHVVGVLRRKPGRGETTLSLSCSDKLSRWAIVGLQGALISHFLTCPVRIKTLVLGAGCPFCPHALHRAFLGRTAHVTSLPEGYGPIEICFLQSNLEFEHSQRQIDRMVLDSGVHTWPCPAAISWVALPENSLEVSVGGSRQGATKKIAGTARARHNLIDTLTFHLVCFSLSRDGRCLLRTYYDYKMAAKAYQEAWHNVKEQAFQAWSNAPRTLMEFE</sequence>
<reference evidence="14" key="1">
    <citation type="submission" date="2025-08" db="UniProtKB">
        <authorList>
            <consortium name="Ensembl"/>
        </authorList>
    </citation>
    <scope>IDENTIFICATION</scope>
</reference>
<evidence type="ECO:0000256" key="10">
    <source>
        <dbReference type="ARBA" id="ARBA00041760"/>
    </source>
</evidence>
<keyword evidence="2" id="KW-0479">Metal-binding</keyword>
<evidence type="ECO:0000256" key="11">
    <source>
        <dbReference type="ARBA" id="ARBA00047635"/>
    </source>
</evidence>
<dbReference type="SMART" id="SM00552">
    <property type="entry name" value="ADEAMc"/>
    <property type="match status" value="1"/>
</dbReference>
<evidence type="ECO:0000256" key="1">
    <source>
        <dbReference type="ARBA" id="ARBA00022694"/>
    </source>
</evidence>
<dbReference type="AlphaFoldDB" id="A0A8C4N4U1"/>
<organism evidence="14 15">
    <name type="scientific">Eptatretus burgeri</name>
    <name type="common">Inshore hagfish</name>
    <dbReference type="NCBI Taxonomy" id="7764"/>
    <lineage>
        <taxon>Eukaryota</taxon>
        <taxon>Metazoa</taxon>
        <taxon>Chordata</taxon>
        <taxon>Craniata</taxon>
        <taxon>Vertebrata</taxon>
        <taxon>Cyclostomata</taxon>
        <taxon>Myxini</taxon>
        <taxon>Myxiniformes</taxon>
        <taxon>Myxinidae</taxon>
        <taxon>Eptatretinae</taxon>
        <taxon>Eptatretus</taxon>
    </lineage>
</organism>
<reference evidence="14" key="2">
    <citation type="submission" date="2025-09" db="UniProtKB">
        <authorList>
            <consortium name="Ensembl"/>
        </authorList>
    </citation>
    <scope>IDENTIFICATION</scope>
</reference>
<evidence type="ECO:0000256" key="8">
    <source>
        <dbReference type="ARBA" id="ARBA00038940"/>
    </source>
</evidence>
<protein>
    <recommendedName>
        <fullName evidence="9">tRNA-specific adenosine deaminase 1</fullName>
        <ecNumber evidence="8">3.5.4.34</ecNumber>
    </recommendedName>
    <alternativeName>
        <fullName evidence="10">tRNA-specific adenosine-37 deaminase</fullName>
    </alternativeName>
</protein>
<accession>A0A8C4N4U1</accession>
<dbReference type="Ensembl" id="ENSEBUT00000001209.1">
    <property type="protein sequence ID" value="ENSEBUP00000000898.1"/>
    <property type="gene ID" value="ENSEBUG00000000861.1"/>
</dbReference>
<keyword evidence="12" id="KW-0812">Transmembrane</keyword>
<dbReference type="Proteomes" id="UP000694388">
    <property type="component" value="Unplaced"/>
</dbReference>
<proteinExistence type="inferred from homology"/>
<keyword evidence="12" id="KW-0472">Membrane</keyword>
<keyword evidence="15" id="KW-1185">Reference proteome</keyword>
<dbReference type="PANTHER" id="PTHR46516:SF1">
    <property type="entry name" value="TRNA-SPECIFIC ADENOSINE DEAMINASE 1"/>
    <property type="match status" value="1"/>
</dbReference>
<evidence type="ECO:0000313" key="15">
    <source>
        <dbReference type="Proteomes" id="UP000694388"/>
    </source>
</evidence>
<dbReference type="EC" id="3.5.4.34" evidence="8"/>
<comment type="cofactor">
    <cofactor evidence="5">
        <name>1D-myo-inositol hexakisphosphate</name>
        <dbReference type="ChEBI" id="CHEBI:58130"/>
    </cofactor>
</comment>
<dbReference type="InterPro" id="IPR002466">
    <property type="entry name" value="A_deamin"/>
</dbReference>
<dbReference type="Pfam" id="PF02137">
    <property type="entry name" value="A_deamin"/>
    <property type="match status" value="1"/>
</dbReference>
<evidence type="ECO:0000256" key="12">
    <source>
        <dbReference type="SAM" id="Phobius"/>
    </source>
</evidence>
<evidence type="ECO:0000256" key="2">
    <source>
        <dbReference type="ARBA" id="ARBA00022723"/>
    </source>
</evidence>
<comment type="similarity">
    <text evidence="7">Belongs to the ADAT1 family.</text>
</comment>
<dbReference type="GO" id="GO:0043829">
    <property type="term" value="F:tRNA-specific adenosine-37 deaminase activity"/>
    <property type="evidence" value="ECO:0007669"/>
    <property type="project" value="UniProtKB-EC"/>
</dbReference>
<name>A0A8C4N4U1_EPTBU</name>
<dbReference type="OMA" id="PVNQTHP"/>
<evidence type="ECO:0000256" key="4">
    <source>
        <dbReference type="ARBA" id="ARBA00022833"/>
    </source>
</evidence>
<evidence type="ECO:0000259" key="13">
    <source>
        <dbReference type="PROSITE" id="PS50141"/>
    </source>
</evidence>
<evidence type="ECO:0000256" key="9">
    <source>
        <dbReference type="ARBA" id="ARBA00040502"/>
    </source>
</evidence>
<dbReference type="GO" id="GO:0003723">
    <property type="term" value="F:RNA binding"/>
    <property type="evidence" value="ECO:0007669"/>
    <property type="project" value="InterPro"/>
</dbReference>